<evidence type="ECO:0000256" key="8">
    <source>
        <dbReference type="ARBA" id="ARBA00023012"/>
    </source>
</evidence>
<organism evidence="11 12">
    <name type="scientific">Dactylosporangium darangshiense</name>
    <dbReference type="NCBI Taxonomy" id="579108"/>
    <lineage>
        <taxon>Bacteria</taxon>
        <taxon>Bacillati</taxon>
        <taxon>Actinomycetota</taxon>
        <taxon>Actinomycetes</taxon>
        <taxon>Micromonosporales</taxon>
        <taxon>Micromonosporaceae</taxon>
        <taxon>Dactylosporangium</taxon>
    </lineage>
</organism>
<dbReference type="Proteomes" id="UP001500620">
    <property type="component" value="Unassembled WGS sequence"/>
</dbReference>
<evidence type="ECO:0000256" key="1">
    <source>
        <dbReference type="ARBA" id="ARBA00000085"/>
    </source>
</evidence>
<reference evidence="12" key="1">
    <citation type="journal article" date="2019" name="Int. J. Syst. Evol. Microbiol.">
        <title>The Global Catalogue of Microorganisms (GCM) 10K type strain sequencing project: providing services to taxonomists for standard genome sequencing and annotation.</title>
        <authorList>
            <consortium name="The Broad Institute Genomics Platform"/>
            <consortium name="The Broad Institute Genome Sequencing Center for Infectious Disease"/>
            <person name="Wu L."/>
            <person name="Ma J."/>
        </authorList>
    </citation>
    <scope>NUCLEOTIDE SEQUENCE [LARGE SCALE GENOMIC DNA]</scope>
    <source>
        <strain evidence="12">JCM 17441</strain>
    </source>
</reference>
<comment type="caution">
    <text evidence="11">The sequence shown here is derived from an EMBL/GenBank/DDBJ whole genome shotgun (WGS) entry which is preliminary data.</text>
</comment>
<evidence type="ECO:0000259" key="10">
    <source>
        <dbReference type="Pfam" id="PF07730"/>
    </source>
</evidence>
<dbReference type="EMBL" id="BAABAT010000061">
    <property type="protein sequence ID" value="GAA4263121.1"/>
    <property type="molecule type" value="Genomic_DNA"/>
</dbReference>
<keyword evidence="8" id="KW-0902">Two-component regulatory system</keyword>
<keyword evidence="7" id="KW-0067">ATP-binding</keyword>
<keyword evidence="9" id="KW-0812">Transmembrane</keyword>
<keyword evidence="9" id="KW-0472">Membrane</keyword>
<keyword evidence="5" id="KW-0547">Nucleotide-binding</keyword>
<dbReference type="EC" id="2.7.13.3" evidence="2"/>
<dbReference type="PANTHER" id="PTHR24421:SF10">
    <property type="entry name" value="NITRATE_NITRITE SENSOR PROTEIN NARQ"/>
    <property type="match status" value="1"/>
</dbReference>
<dbReference type="GO" id="GO:0016301">
    <property type="term" value="F:kinase activity"/>
    <property type="evidence" value="ECO:0007669"/>
    <property type="project" value="UniProtKB-KW"/>
</dbReference>
<feature type="transmembrane region" description="Helical" evidence="9">
    <location>
        <begin position="68"/>
        <end position="95"/>
    </location>
</feature>
<evidence type="ECO:0000313" key="11">
    <source>
        <dbReference type="EMBL" id="GAA4263121.1"/>
    </source>
</evidence>
<name>A0ABP8DT42_9ACTN</name>
<evidence type="ECO:0000256" key="7">
    <source>
        <dbReference type="ARBA" id="ARBA00022840"/>
    </source>
</evidence>
<evidence type="ECO:0000256" key="3">
    <source>
        <dbReference type="ARBA" id="ARBA00022553"/>
    </source>
</evidence>
<evidence type="ECO:0000256" key="9">
    <source>
        <dbReference type="SAM" id="Phobius"/>
    </source>
</evidence>
<evidence type="ECO:0000313" key="12">
    <source>
        <dbReference type="Proteomes" id="UP001500620"/>
    </source>
</evidence>
<keyword evidence="12" id="KW-1185">Reference proteome</keyword>
<protein>
    <recommendedName>
        <fullName evidence="2">histidine kinase</fullName>
        <ecNumber evidence="2">2.7.13.3</ecNumber>
    </recommendedName>
</protein>
<keyword evidence="4" id="KW-0808">Transferase</keyword>
<evidence type="ECO:0000256" key="2">
    <source>
        <dbReference type="ARBA" id="ARBA00012438"/>
    </source>
</evidence>
<dbReference type="RefSeq" id="WP_345141844.1">
    <property type="nucleotide sequence ID" value="NZ_BAABAT010000061.1"/>
</dbReference>
<accession>A0ABP8DT42</accession>
<evidence type="ECO:0000256" key="5">
    <source>
        <dbReference type="ARBA" id="ARBA00022741"/>
    </source>
</evidence>
<dbReference type="InterPro" id="IPR050482">
    <property type="entry name" value="Sensor_HK_TwoCompSys"/>
</dbReference>
<evidence type="ECO:0000256" key="6">
    <source>
        <dbReference type="ARBA" id="ARBA00022777"/>
    </source>
</evidence>
<proteinExistence type="predicted"/>
<dbReference type="Pfam" id="PF07730">
    <property type="entry name" value="HisKA_3"/>
    <property type="match status" value="1"/>
</dbReference>
<evidence type="ECO:0000256" key="4">
    <source>
        <dbReference type="ARBA" id="ARBA00022679"/>
    </source>
</evidence>
<feature type="transmembrane region" description="Helical" evidence="9">
    <location>
        <begin position="102"/>
        <end position="119"/>
    </location>
</feature>
<keyword evidence="9" id="KW-1133">Transmembrane helix</keyword>
<comment type="catalytic activity">
    <reaction evidence="1">
        <text>ATP + protein L-histidine = ADP + protein N-phospho-L-histidine.</text>
        <dbReference type="EC" id="2.7.13.3"/>
    </reaction>
</comment>
<keyword evidence="6 11" id="KW-0418">Kinase</keyword>
<dbReference type="InterPro" id="IPR011712">
    <property type="entry name" value="Sig_transdc_His_kin_sub3_dim/P"/>
</dbReference>
<dbReference type="Gene3D" id="3.30.565.10">
    <property type="entry name" value="Histidine kinase-like ATPase, C-terminal domain"/>
    <property type="match status" value="1"/>
</dbReference>
<feature type="domain" description="Signal transduction histidine kinase subgroup 3 dimerisation and phosphoacceptor" evidence="10">
    <location>
        <begin position="180"/>
        <end position="246"/>
    </location>
</feature>
<dbReference type="CDD" id="cd16917">
    <property type="entry name" value="HATPase_UhpB-NarQ-NarX-like"/>
    <property type="match status" value="1"/>
</dbReference>
<keyword evidence="3" id="KW-0597">Phosphoprotein</keyword>
<dbReference type="PANTHER" id="PTHR24421">
    <property type="entry name" value="NITRATE/NITRITE SENSOR PROTEIN NARX-RELATED"/>
    <property type="match status" value="1"/>
</dbReference>
<dbReference type="InterPro" id="IPR036890">
    <property type="entry name" value="HATPase_C_sf"/>
</dbReference>
<feature type="transmembrane region" description="Helical" evidence="9">
    <location>
        <begin position="131"/>
        <end position="150"/>
    </location>
</feature>
<sequence length="392" mass="40730">MARTRRGRIVDLACVVACLALGALLLRFGDAGWSRPAAPATPPWPVDAAVGAACGLLMWYRDRWPLPVALAVVPAGAFAGSATPALALAVFTVAVHRPAREAILVALADVASVVVYFALQADPRHPLAVDLAVRGAVVAGALGWGMFAGAQRRLVASLRERAARLEAEQALRVEQARLTERTRIAREMHDTLAHRLSLVSLHAGALEVRTDASNEEVSAAAAVIRTNTHAALQELRQVIGVLRAPPDAPPDADAVADLVAAARAAGTPVDYAERLPPGALDGVLGRTVYRIVQEGLTNARKHAPGETATVLVEAAPDGGVQVSVTNPLPRPAAAVVPGAGAGLIGLAERVELAGGRIEHGRHEGGFRLRARLPWPGRCGEGVAEAARPGRAG</sequence>
<dbReference type="Gene3D" id="1.20.5.1930">
    <property type="match status" value="1"/>
</dbReference>
<dbReference type="SUPFAM" id="SSF55874">
    <property type="entry name" value="ATPase domain of HSP90 chaperone/DNA topoisomerase II/histidine kinase"/>
    <property type="match status" value="1"/>
</dbReference>
<gene>
    <name evidence="11" type="ORF">GCM10022255_104800</name>
</gene>